<protein>
    <recommendedName>
        <fullName evidence="6">Homeobox domain-containing protein</fullName>
    </recommendedName>
</protein>
<feature type="region of interest" description="Disordered" evidence="5">
    <location>
        <begin position="437"/>
        <end position="517"/>
    </location>
</feature>
<keyword evidence="8" id="KW-1185">Reference proteome</keyword>
<dbReference type="Pfam" id="PF05920">
    <property type="entry name" value="Homeobox_KN"/>
    <property type="match status" value="2"/>
</dbReference>
<feature type="region of interest" description="Disordered" evidence="5">
    <location>
        <begin position="340"/>
        <end position="424"/>
    </location>
</feature>
<dbReference type="SMART" id="SM00389">
    <property type="entry name" value="HOX"/>
    <property type="match status" value="2"/>
</dbReference>
<feature type="domain" description="Homeobox" evidence="6">
    <location>
        <begin position="274"/>
        <end position="340"/>
    </location>
</feature>
<name>A0AAV2ZD43_9STRA</name>
<evidence type="ECO:0000256" key="3">
    <source>
        <dbReference type="ARBA" id="ARBA00023242"/>
    </source>
</evidence>
<evidence type="ECO:0000256" key="4">
    <source>
        <dbReference type="PROSITE-ProRule" id="PRU00108"/>
    </source>
</evidence>
<feature type="compositionally biased region" description="Acidic residues" evidence="5">
    <location>
        <begin position="29"/>
        <end position="44"/>
    </location>
</feature>
<feature type="compositionally biased region" description="Pro residues" evidence="5">
    <location>
        <begin position="549"/>
        <end position="558"/>
    </location>
</feature>
<dbReference type="GO" id="GO:0003677">
    <property type="term" value="F:DNA binding"/>
    <property type="evidence" value="ECO:0007669"/>
    <property type="project" value="UniProtKB-UniRule"/>
</dbReference>
<keyword evidence="2 4" id="KW-0371">Homeobox</keyword>
<feature type="compositionally biased region" description="Low complexity" evidence="5">
    <location>
        <begin position="487"/>
        <end position="503"/>
    </location>
</feature>
<reference evidence="7" key="2">
    <citation type="journal article" date="2023" name="Microbiol Resour">
        <title>Decontamination and Annotation of the Draft Genome Sequence of the Oomycete Lagenidium giganteum ARSEF 373.</title>
        <authorList>
            <person name="Morgan W.R."/>
            <person name="Tartar A."/>
        </authorList>
    </citation>
    <scope>NUCLEOTIDE SEQUENCE</scope>
    <source>
        <strain evidence="7">ARSEF 373</strain>
    </source>
</reference>
<dbReference type="InterPro" id="IPR009057">
    <property type="entry name" value="Homeodomain-like_sf"/>
</dbReference>
<feature type="compositionally biased region" description="Basic and acidic residues" evidence="5">
    <location>
        <begin position="13"/>
        <end position="24"/>
    </location>
</feature>
<feature type="compositionally biased region" description="Polar residues" evidence="5">
    <location>
        <begin position="577"/>
        <end position="594"/>
    </location>
</feature>
<evidence type="ECO:0000313" key="7">
    <source>
        <dbReference type="EMBL" id="DBA03482.1"/>
    </source>
</evidence>
<dbReference type="InterPro" id="IPR008422">
    <property type="entry name" value="KN_HD"/>
</dbReference>
<keyword evidence="1 4" id="KW-0238">DNA-binding</keyword>
<evidence type="ECO:0000313" key="8">
    <source>
        <dbReference type="Proteomes" id="UP001146120"/>
    </source>
</evidence>
<feature type="region of interest" description="Disordered" evidence="5">
    <location>
        <begin position="1"/>
        <end position="84"/>
    </location>
</feature>
<comment type="subcellular location">
    <subcellularLocation>
        <location evidence="4">Nucleus</location>
    </subcellularLocation>
</comment>
<dbReference type="EMBL" id="DAKRPA010000019">
    <property type="protein sequence ID" value="DBA03482.1"/>
    <property type="molecule type" value="Genomic_DNA"/>
</dbReference>
<gene>
    <name evidence="7" type="ORF">N0F65_002890</name>
</gene>
<evidence type="ECO:0000256" key="2">
    <source>
        <dbReference type="ARBA" id="ARBA00023155"/>
    </source>
</evidence>
<dbReference type="InterPro" id="IPR001356">
    <property type="entry name" value="HD"/>
</dbReference>
<organism evidence="7 8">
    <name type="scientific">Lagenidium giganteum</name>
    <dbReference type="NCBI Taxonomy" id="4803"/>
    <lineage>
        <taxon>Eukaryota</taxon>
        <taxon>Sar</taxon>
        <taxon>Stramenopiles</taxon>
        <taxon>Oomycota</taxon>
        <taxon>Peronosporomycetes</taxon>
        <taxon>Pythiales</taxon>
        <taxon>Pythiaceae</taxon>
    </lineage>
</organism>
<reference evidence="7" key="1">
    <citation type="submission" date="2022-11" db="EMBL/GenBank/DDBJ databases">
        <authorList>
            <person name="Morgan W.R."/>
            <person name="Tartar A."/>
        </authorList>
    </citation>
    <scope>NUCLEOTIDE SEQUENCE</scope>
    <source>
        <strain evidence="7">ARSEF 373</strain>
    </source>
</reference>
<dbReference type="CDD" id="cd00086">
    <property type="entry name" value="homeodomain"/>
    <property type="match status" value="2"/>
</dbReference>
<keyword evidence="3 4" id="KW-0539">Nucleus</keyword>
<evidence type="ECO:0000259" key="6">
    <source>
        <dbReference type="PROSITE" id="PS50071"/>
    </source>
</evidence>
<accession>A0AAV2ZD43</accession>
<dbReference type="GO" id="GO:0006355">
    <property type="term" value="P:regulation of DNA-templated transcription"/>
    <property type="evidence" value="ECO:0007669"/>
    <property type="project" value="InterPro"/>
</dbReference>
<feature type="compositionally biased region" description="Polar residues" evidence="5">
    <location>
        <begin position="1"/>
        <end position="11"/>
    </location>
</feature>
<dbReference type="InterPro" id="IPR050224">
    <property type="entry name" value="TALE_homeobox"/>
</dbReference>
<evidence type="ECO:0000256" key="1">
    <source>
        <dbReference type="ARBA" id="ARBA00023125"/>
    </source>
</evidence>
<proteinExistence type="predicted"/>
<dbReference type="Proteomes" id="UP001146120">
    <property type="component" value="Unassembled WGS sequence"/>
</dbReference>
<sequence length="636" mass="69252">MSGATSATSDAPTRGRDDKLKEADASPVDGEDPDVDDDEEDDDDQAKAKGVDGENENDESAGAQKGDGDDKKSTKKSRRELPPHTVAILKGWMLSPEHVKHPYPTDEDKQMLLKKTGINMKQLTNWFTNARKRIWKPMMRREHSRQLQNAMEYDKVRGRDGYYGPPGMAPSQYPDGAALPPRAAVRHSFDAGSLGPPREHMVYDQQYAPHGRPDGPEMAYSVIPQGAYPPRPGRSISESSTHSEMDEYLDAMRIRKRVHVGGPGDVDVDAMGPEKRLRRSAIMSPRSLKVLQDWVASRAHTEYPPFPSDSEKLQLSRETGLDVQQIEMWFKNNRDRIGAVNYQGHPAHPSLSPSHQQQAGGRMTPMRSIPSRDNPQFPPPPYERRSIPSSGNSMFPPRPTVVRSSVPGANNPQFPPPPGARRELGEKYRGDVQYQQGLPASGQYGYDDGSPDPRPMRSLSINAGGQYMRPAERPPSSTGLSNGGPGSVLPSLSSRNLLSRPSSGPTMGQPRDGRSHTLDMGLFTEARRRKMNFADILASTPGGNGNAPNPSPAAPTPQRPSLGPPDFNRAPGHHQAPSANSENVYPNSTSTYSTHKGFERDARNGTGCAECGAPPNACGCAAGNSACGVVDQSRIV</sequence>
<dbReference type="PROSITE" id="PS50071">
    <property type="entry name" value="HOMEOBOX_2"/>
    <property type="match status" value="2"/>
</dbReference>
<dbReference type="Gene3D" id="1.10.10.60">
    <property type="entry name" value="Homeodomain-like"/>
    <property type="match status" value="2"/>
</dbReference>
<dbReference type="PANTHER" id="PTHR11850">
    <property type="entry name" value="HOMEOBOX PROTEIN TRANSCRIPTION FACTORS"/>
    <property type="match status" value="1"/>
</dbReference>
<feature type="region of interest" description="Disordered" evidence="5">
    <location>
        <begin position="536"/>
        <end position="598"/>
    </location>
</feature>
<feature type="DNA-binding region" description="Homeobox" evidence="4">
    <location>
        <begin position="74"/>
        <end position="138"/>
    </location>
</feature>
<evidence type="ECO:0000256" key="5">
    <source>
        <dbReference type="SAM" id="MobiDB-lite"/>
    </source>
</evidence>
<dbReference type="GO" id="GO:0005634">
    <property type="term" value="C:nucleus"/>
    <property type="evidence" value="ECO:0007669"/>
    <property type="project" value="UniProtKB-SubCell"/>
</dbReference>
<dbReference type="SUPFAM" id="SSF46689">
    <property type="entry name" value="Homeodomain-like"/>
    <property type="match status" value="2"/>
</dbReference>
<comment type="caution">
    <text evidence="7">The sequence shown here is derived from an EMBL/GenBank/DDBJ whole genome shotgun (WGS) entry which is preliminary data.</text>
</comment>
<feature type="compositionally biased region" description="Low complexity" evidence="5">
    <location>
        <begin position="400"/>
        <end position="412"/>
    </location>
</feature>
<feature type="domain" description="Homeobox" evidence="6">
    <location>
        <begin position="72"/>
        <end position="137"/>
    </location>
</feature>
<dbReference type="AlphaFoldDB" id="A0AAV2ZD43"/>
<feature type="DNA-binding region" description="Homeobox" evidence="4">
    <location>
        <begin position="276"/>
        <end position="341"/>
    </location>
</feature>